<dbReference type="InterPro" id="IPR018783">
    <property type="entry name" value="TF_ENY2"/>
</dbReference>
<evidence type="ECO:0000256" key="12">
    <source>
        <dbReference type="SAM" id="MobiDB-lite"/>
    </source>
</evidence>
<keyword evidence="10 11" id="KW-0539">Nucleus</keyword>
<dbReference type="GO" id="GO:0005654">
    <property type="term" value="C:nucleoplasm"/>
    <property type="evidence" value="ECO:0007669"/>
    <property type="project" value="UniProtKB-SubCell"/>
</dbReference>
<dbReference type="Gene3D" id="1.10.246.140">
    <property type="match status" value="1"/>
</dbReference>
<evidence type="ECO:0000313" key="14">
    <source>
        <dbReference type="Proteomes" id="UP000355283"/>
    </source>
</evidence>
<dbReference type="GO" id="GO:0003713">
    <property type="term" value="F:transcription coactivator activity"/>
    <property type="evidence" value="ECO:0007669"/>
    <property type="project" value="UniProtKB-UniRule"/>
</dbReference>
<evidence type="ECO:0000256" key="1">
    <source>
        <dbReference type="ARBA" id="ARBA00004642"/>
    </source>
</evidence>
<dbReference type="AlphaFoldDB" id="A0A4D9D8C9"/>
<dbReference type="GO" id="GO:0006406">
    <property type="term" value="P:mRNA export from nucleus"/>
    <property type="evidence" value="ECO:0007669"/>
    <property type="project" value="UniProtKB-UniRule"/>
</dbReference>
<evidence type="ECO:0000256" key="6">
    <source>
        <dbReference type="ARBA" id="ARBA00023010"/>
    </source>
</evidence>
<feature type="compositionally biased region" description="Polar residues" evidence="12">
    <location>
        <begin position="1"/>
        <end position="12"/>
    </location>
</feature>
<dbReference type="EMBL" id="SDOX01000017">
    <property type="protein sequence ID" value="TFJ84908.1"/>
    <property type="molecule type" value="Genomic_DNA"/>
</dbReference>
<comment type="subcellular location">
    <subcellularLocation>
        <location evidence="1 11">Nucleus</location>
        <location evidence="1 11">Nucleoplasm</location>
    </subcellularLocation>
</comment>
<keyword evidence="6 11" id="KW-0811">Translocation</keyword>
<keyword evidence="5 11" id="KW-0653">Protein transport</keyword>
<dbReference type="FunFam" id="1.10.246.140:FF:000001">
    <property type="entry name" value="Transcription and mRNA export factor ENY2"/>
    <property type="match status" value="1"/>
</dbReference>
<evidence type="ECO:0000256" key="5">
    <source>
        <dbReference type="ARBA" id="ARBA00022927"/>
    </source>
</evidence>
<dbReference type="Pfam" id="PF10163">
    <property type="entry name" value="EnY2"/>
    <property type="match status" value="1"/>
</dbReference>
<feature type="region of interest" description="Disordered" evidence="12">
    <location>
        <begin position="1"/>
        <end position="28"/>
    </location>
</feature>
<dbReference type="InterPro" id="IPR038212">
    <property type="entry name" value="TF_EnY2_sf"/>
</dbReference>
<feature type="compositionally biased region" description="Basic and acidic residues" evidence="12">
    <location>
        <begin position="19"/>
        <end position="28"/>
    </location>
</feature>
<keyword evidence="14" id="KW-1185">Reference proteome</keyword>
<keyword evidence="8 11" id="KW-0010">Activator</keyword>
<evidence type="ECO:0000256" key="7">
    <source>
        <dbReference type="ARBA" id="ARBA00023015"/>
    </source>
</evidence>
<dbReference type="GO" id="GO:0071819">
    <property type="term" value="C:DUBm complex"/>
    <property type="evidence" value="ECO:0007669"/>
    <property type="project" value="UniProtKB-UniRule"/>
</dbReference>
<evidence type="ECO:0000256" key="10">
    <source>
        <dbReference type="ARBA" id="ARBA00023242"/>
    </source>
</evidence>
<dbReference type="HAMAP" id="MF_03046">
    <property type="entry name" value="ENY2_Sus1"/>
    <property type="match status" value="1"/>
</dbReference>
<keyword evidence="2 11" id="KW-0813">Transport</keyword>
<protein>
    <recommendedName>
        <fullName evidence="11">Transcription and mRNA export factor ENY2</fullName>
    </recommendedName>
    <alternativeName>
        <fullName evidence="11">Enhancer of yellow 2 transcription factor homolog</fullName>
    </alternativeName>
</protein>
<evidence type="ECO:0000256" key="3">
    <source>
        <dbReference type="ARBA" id="ARBA00022816"/>
    </source>
</evidence>
<keyword evidence="7 11" id="KW-0805">Transcription regulation</keyword>
<name>A0A4D9D8C9_9STRA</name>
<keyword evidence="9 11" id="KW-0804">Transcription</keyword>
<dbReference type="GO" id="GO:0070390">
    <property type="term" value="C:transcription export complex 2"/>
    <property type="evidence" value="ECO:0007669"/>
    <property type="project" value="UniProtKB-UniRule"/>
</dbReference>
<accession>A0A4D9D8C9</accession>
<dbReference type="GO" id="GO:0006325">
    <property type="term" value="P:chromatin organization"/>
    <property type="evidence" value="ECO:0007669"/>
    <property type="project" value="UniProtKB-KW"/>
</dbReference>
<dbReference type="OrthoDB" id="6221744at2759"/>
<comment type="caution">
    <text evidence="13">The sequence shown here is derived from an EMBL/GenBank/DDBJ whole genome shotgun (WGS) entry which is preliminary data.</text>
</comment>
<dbReference type="Proteomes" id="UP000355283">
    <property type="component" value="Unassembled WGS sequence"/>
</dbReference>
<reference evidence="13 14" key="1">
    <citation type="submission" date="2019-01" db="EMBL/GenBank/DDBJ databases">
        <title>Nuclear Genome Assembly of the Microalgal Biofuel strain Nannochloropsis salina CCMP1776.</title>
        <authorList>
            <person name="Hovde B."/>
        </authorList>
    </citation>
    <scope>NUCLEOTIDE SEQUENCE [LARGE SCALE GENOMIC DNA]</scope>
    <source>
        <strain evidence="13 14">CCMP1776</strain>
    </source>
</reference>
<dbReference type="GO" id="GO:0015031">
    <property type="term" value="P:protein transport"/>
    <property type="evidence" value="ECO:0007669"/>
    <property type="project" value="UniProtKB-KW"/>
</dbReference>
<evidence type="ECO:0000313" key="13">
    <source>
        <dbReference type="EMBL" id="TFJ84908.1"/>
    </source>
</evidence>
<sequence>MTGSSRESTPTDDVSCGVTEEREQLERQDAAAQQQQMAILQQLIESGEKDRIKALLRERLQEWGWQDQVKEFCKEVMRIKGTESVTLDELVAQVLSKARAAVPDSVKVEALKEVRAFLETGND</sequence>
<organism evidence="13 14">
    <name type="scientific">Nannochloropsis salina CCMP1776</name>
    <dbReference type="NCBI Taxonomy" id="1027361"/>
    <lineage>
        <taxon>Eukaryota</taxon>
        <taxon>Sar</taxon>
        <taxon>Stramenopiles</taxon>
        <taxon>Ochrophyta</taxon>
        <taxon>Eustigmatophyceae</taxon>
        <taxon>Eustigmatales</taxon>
        <taxon>Monodopsidaceae</taxon>
        <taxon>Microchloropsis</taxon>
        <taxon>Microchloropsis salina</taxon>
    </lineage>
</organism>
<keyword evidence="4 11" id="KW-0156">Chromatin regulator</keyword>
<evidence type="ECO:0000256" key="11">
    <source>
        <dbReference type="HAMAP-Rule" id="MF_03046"/>
    </source>
</evidence>
<proteinExistence type="inferred from homology"/>
<comment type="subunit">
    <text evidence="11">Component of the nuclear pore complex (NPC)-associated TREX-2 complex (transcription and export complex 2). Component of the SAGA transcription coactivator-HAT complex. Within the SAGA complex, participates to a subcomplex of SAGA called the DUB module (deubiquitination module).</text>
</comment>
<dbReference type="GO" id="GO:0006368">
    <property type="term" value="P:transcription elongation by RNA polymerase II"/>
    <property type="evidence" value="ECO:0007669"/>
    <property type="project" value="UniProtKB-UniRule"/>
</dbReference>
<dbReference type="PANTHER" id="PTHR12514">
    <property type="entry name" value="ENHANCER OF YELLOW 2 TRANSCRIPTION FACTOR"/>
    <property type="match status" value="1"/>
</dbReference>
<evidence type="ECO:0000256" key="4">
    <source>
        <dbReference type="ARBA" id="ARBA00022853"/>
    </source>
</evidence>
<evidence type="ECO:0000256" key="9">
    <source>
        <dbReference type="ARBA" id="ARBA00023163"/>
    </source>
</evidence>
<dbReference type="GO" id="GO:0000124">
    <property type="term" value="C:SAGA complex"/>
    <property type="evidence" value="ECO:0007669"/>
    <property type="project" value="UniProtKB-UniRule"/>
</dbReference>
<gene>
    <name evidence="13" type="ORF">NSK_003940</name>
</gene>
<comment type="function">
    <text evidence="11">Involved in mRNA export coupled transcription activation by association with both the TREX-2 and the SAGA complexes. The transcription regulatory histone acetylation (HAT) complex SAGA is a multiprotein complex that activates transcription by remodeling chromatin and mediating histone acetylation and deubiquitination. Within the SAGA complex, participates to a subcomplex that specifically deubiquitinates histones. The SAGA complex is recruited to specific gene promoters by activators, where it is required for transcription. The TREX-2 complex functions in docking export-competent ribonucleoprotein particles (mRNPs) to the nuclear entrance of the nuclear pore complex (nuclear basket). TREX-2 participates in mRNA export and accurate chromatin positioning in the nucleus by tethering genes to the nuclear periphery.</text>
</comment>
<evidence type="ECO:0000256" key="8">
    <source>
        <dbReference type="ARBA" id="ARBA00023159"/>
    </source>
</evidence>
<dbReference type="GO" id="GO:0005643">
    <property type="term" value="C:nuclear pore"/>
    <property type="evidence" value="ECO:0007669"/>
    <property type="project" value="UniProtKB-UniRule"/>
</dbReference>
<evidence type="ECO:0000256" key="2">
    <source>
        <dbReference type="ARBA" id="ARBA00022448"/>
    </source>
</evidence>
<comment type="similarity">
    <text evidence="11">Belongs to the ENY2 family.</text>
</comment>
<keyword evidence="3 11" id="KW-0509">mRNA transport</keyword>